<dbReference type="InterPro" id="IPR036909">
    <property type="entry name" value="Cyt_c-like_dom_sf"/>
</dbReference>
<evidence type="ECO:0000256" key="7">
    <source>
        <dbReference type="SAM" id="SignalP"/>
    </source>
</evidence>
<evidence type="ECO:0000256" key="1">
    <source>
        <dbReference type="ARBA" id="ARBA00022448"/>
    </source>
</evidence>
<dbReference type="InterPro" id="IPR050597">
    <property type="entry name" value="Cytochrome_c_Oxidase_Subunit"/>
</dbReference>
<evidence type="ECO:0000256" key="6">
    <source>
        <dbReference type="PROSITE-ProRule" id="PRU00433"/>
    </source>
</evidence>
<dbReference type="Proteomes" id="UP000189462">
    <property type="component" value="Unassembled WGS sequence"/>
</dbReference>
<accession>A0A1V3NUP5</accession>
<dbReference type="GO" id="GO:0046872">
    <property type="term" value="F:metal ion binding"/>
    <property type="evidence" value="ECO:0007669"/>
    <property type="project" value="UniProtKB-KW"/>
</dbReference>
<keyword evidence="2 6" id="KW-0349">Heme</keyword>
<dbReference type="GO" id="GO:0009055">
    <property type="term" value="F:electron transfer activity"/>
    <property type="evidence" value="ECO:0007669"/>
    <property type="project" value="InterPro"/>
</dbReference>
<keyword evidence="4" id="KW-0249">Electron transport</keyword>
<gene>
    <name evidence="9" type="ORF">B1C78_00730</name>
</gene>
<dbReference type="AlphaFoldDB" id="A0A1V3NUP5"/>
<evidence type="ECO:0000259" key="8">
    <source>
        <dbReference type="PROSITE" id="PS51007"/>
    </source>
</evidence>
<keyword evidence="7" id="KW-0732">Signal</keyword>
<protein>
    <submittedName>
        <fullName evidence="9">Cytochrome C</fullName>
    </submittedName>
</protein>
<keyword evidence="3 6" id="KW-0479">Metal-binding</keyword>
<dbReference type="Gene3D" id="1.10.760.10">
    <property type="entry name" value="Cytochrome c-like domain"/>
    <property type="match status" value="1"/>
</dbReference>
<keyword evidence="1" id="KW-0813">Transport</keyword>
<feature type="signal peptide" evidence="7">
    <location>
        <begin position="1"/>
        <end position="26"/>
    </location>
</feature>
<sequence length="105" mass="11101">MRYTRLAAVALAVSLSGAAASQSALAEVTRGALMAKTCLACHGAAGTAPEATIPTLVHGFPRELMIQTMRGFRDGTRPSTVMGRHAKGYTDAEIELLADYFDGMR</sequence>
<dbReference type="PROSITE" id="PS51007">
    <property type="entry name" value="CYTC"/>
    <property type="match status" value="1"/>
</dbReference>
<dbReference type="OrthoDB" id="188778at2"/>
<evidence type="ECO:0000256" key="2">
    <source>
        <dbReference type="ARBA" id="ARBA00022617"/>
    </source>
</evidence>
<dbReference type="STRING" id="108003.B1C78_00730"/>
<feature type="chain" id="PRO_5013251483" evidence="7">
    <location>
        <begin position="27"/>
        <end position="105"/>
    </location>
</feature>
<comment type="caution">
    <text evidence="9">The sequence shown here is derived from an EMBL/GenBank/DDBJ whole genome shotgun (WGS) entry which is preliminary data.</text>
</comment>
<name>A0A1V3NUP5_9GAMM</name>
<keyword evidence="5 6" id="KW-0408">Iron</keyword>
<feature type="domain" description="Cytochrome c" evidence="8">
    <location>
        <begin position="26"/>
        <end position="105"/>
    </location>
</feature>
<dbReference type="InterPro" id="IPR009056">
    <property type="entry name" value="Cyt_c-like_dom"/>
</dbReference>
<dbReference type="RefSeq" id="WP_077277232.1">
    <property type="nucleotide sequence ID" value="NZ_MVBK01000002.1"/>
</dbReference>
<organism evidence="9 10">
    <name type="scientific">Thioalkalivibrio denitrificans</name>
    <dbReference type="NCBI Taxonomy" id="108003"/>
    <lineage>
        <taxon>Bacteria</taxon>
        <taxon>Pseudomonadati</taxon>
        <taxon>Pseudomonadota</taxon>
        <taxon>Gammaproteobacteria</taxon>
        <taxon>Chromatiales</taxon>
        <taxon>Ectothiorhodospiraceae</taxon>
        <taxon>Thioalkalivibrio</taxon>
    </lineage>
</organism>
<evidence type="ECO:0000313" key="9">
    <source>
        <dbReference type="EMBL" id="OOG28751.1"/>
    </source>
</evidence>
<keyword evidence="10" id="KW-1185">Reference proteome</keyword>
<evidence type="ECO:0000313" key="10">
    <source>
        <dbReference type="Proteomes" id="UP000189462"/>
    </source>
</evidence>
<dbReference type="PANTHER" id="PTHR33751">
    <property type="entry name" value="CBB3-TYPE CYTOCHROME C OXIDASE SUBUNIT FIXP"/>
    <property type="match status" value="1"/>
</dbReference>
<dbReference type="GO" id="GO:0020037">
    <property type="term" value="F:heme binding"/>
    <property type="evidence" value="ECO:0007669"/>
    <property type="project" value="InterPro"/>
</dbReference>
<dbReference type="EMBL" id="MVBK01000002">
    <property type="protein sequence ID" value="OOG28751.1"/>
    <property type="molecule type" value="Genomic_DNA"/>
</dbReference>
<dbReference type="PANTHER" id="PTHR33751:SF9">
    <property type="entry name" value="CYTOCHROME C4"/>
    <property type="match status" value="1"/>
</dbReference>
<dbReference type="SUPFAM" id="SSF46626">
    <property type="entry name" value="Cytochrome c"/>
    <property type="match status" value="1"/>
</dbReference>
<evidence type="ECO:0000256" key="4">
    <source>
        <dbReference type="ARBA" id="ARBA00022982"/>
    </source>
</evidence>
<evidence type="ECO:0000256" key="3">
    <source>
        <dbReference type="ARBA" id="ARBA00022723"/>
    </source>
</evidence>
<evidence type="ECO:0000256" key="5">
    <source>
        <dbReference type="ARBA" id="ARBA00023004"/>
    </source>
</evidence>
<reference evidence="9 10" key="1">
    <citation type="submission" date="2017-02" db="EMBL/GenBank/DDBJ databases">
        <title>Genomic diversity within the haloalkaliphilic genus Thioalkalivibrio.</title>
        <authorList>
            <person name="Ahn A.-C."/>
            <person name="Meier-Kolthoff J."/>
            <person name="Overmars L."/>
            <person name="Richter M."/>
            <person name="Woyke T."/>
            <person name="Sorokin D.Y."/>
            <person name="Muyzer G."/>
        </authorList>
    </citation>
    <scope>NUCLEOTIDE SEQUENCE [LARGE SCALE GENOMIC DNA]</scope>
    <source>
        <strain evidence="9 10">ALJD</strain>
    </source>
</reference>
<proteinExistence type="predicted"/>